<dbReference type="InterPro" id="IPR043519">
    <property type="entry name" value="NT_sf"/>
</dbReference>
<dbReference type="FunFam" id="3.10.20.30:FF:000002">
    <property type="entry name" value="GTP pyrophosphokinase (RelA/SpoT)"/>
    <property type="match status" value="1"/>
</dbReference>
<dbReference type="RefSeq" id="WP_053380924.1">
    <property type="nucleotide sequence ID" value="NZ_CP011801.1"/>
</dbReference>
<comment type="similarity">
    <text evidence="1">Belongs to the relA/spoT family.</text>
</comment>
<dbReference type="GO" id="GO:0008893">
    <property type="term" value="F:guanosine-3',5'-bis(diphosphate) 3'-diphosphatase activity"/>
    <property type="evidence" value="ECO:0007669"/>
    <property type="project" value="TreeGrafter"/>
</dbReference>
<dbReference type="PROSITE" id="PS51831">
    <property type="entry name" value="HD"/>
    <property type="match status" value="1"/>
</dbReference>
<dbReference type="InterPro" id="IPR045865">
    <property type="entry name" value="ACT-like_dom_sf"/>
</dbReference>
<dbReference type="Pfam" id="PF13328">
    <property type="entry name" value="HD_4"/>
    <property type="match status" value="1"/>
</dbReference>
<dbReference type="Gene3D" id="3.10.20.30">
    <property type="match status" value="1"/>
</dbReference>
<dbReference type="SMART" id="SM00471">
    <property type="entry name" value="HDc"/>
    <property type="match status" value="1"/>
</dbReference>
<keyword evidence="7" id="KW-1185">Reference proteome</keyword>
<dbReference type="Gene3D" id="3.30.70.260">
    <property type="match status" value="1"/>
</dbReference>
<evidence type="ECO:0000259" key="3">
    <source>
        <dbReference type="PROSITE" id="PS51671"/>
    </source>
</evidence>
<feature type="domain" description="HD" evidence="4">
    <location>
        <begin position="50"/>
        <end position="149"/>
    </location>
</feature>
<protein>
    <submittedName>
        <fullName evidence="6">GTP pyrophosphokinase</fullName>
        <ecNumber evidence="6">2.7.6.5</ecNumber>
    </submittedName>
</protein>
<keyword evidence="6" id="KW-0808">Transferase</keyword>
<dbReference type="SUPFAM" id="SSF81301">
    <property type="entry name" value="Nucleotidyltransferase"/>
    <property type="match status" value="1"/>
</dbReference>
<dbReference type="GO" id="GO:0016301">
    <property type="term" value="F:kinase activity"/>
    <property type="evidence" value="ECO:0007669"/>
    <property type="project" value="UniProtKB-KW"/>
</dbReference>
<dbReference type="InterPro" id="IPR012675">
    <property type="entry name" value="Beta-grasp_dom_sf"/>
</dbReference>
<proteinExistence type="inferred from homology"/>
<dbReference type="PROSITE" id="PS51671">
    <property type="entry name" value="ACT"/>
    <property type="match status" value="1"/>
</dbReference>
<dbReference type="InterPro" id="IPR006674">
    <property type="entry name" value="HD_domain"/>
</dbReference>
<dbReference type="Pfam" id="PF02824">
    <property type="entry name" value="TGS"/>
    <property type="match status" value="1"/>
</dbReference>
<dbReference type="GO" id="GO:0008728">
    <property type="term" value="F:GTP diphosphokinase activity"/>
    <property type="evidence" value="ECO:0007669"/>
    <property type="project" value="UniProtKB-EC"/>
</dbReference>
<organism evidence="6 7">
    <name type="scientific">Nitrospira moscoviensis</name>
    <dbReference type="NCBI Taxonomy" id="42253"/>
    <lineage>
        <taxon>Bacteria</taxon>
        <taxon>Pseudomonadati</taxon>
        <taxon>Nitrospirota</taxon>
        <taxon>Nitrospiria</taxon>
        <taxon>Nitrospirales</taxon>
        <taxon>Nitrospiraceae</taxon>
        <taxon>Nitrospira</taxon>
    </lineage>
</organism>
<dbReference type="FunFam" id="3.30.460.10:FF:000001">
    <property type="entry name" value="GTP pyrophosphokinase RelA"/>
    <property type="match status" value="1"/>
</dbReference>
<dbReference type="InterPro" id="IPR004095">
    <property type="entry name" value="TGS"/>
</dbReference>
<dbReference type="SUPFAM" id="SSF81271">
    <property type="entry name" value="TGS-like"/>
    <property type="match status" value="1"/>
</dbReference>
<accession>A0A0K2GGB9</accession>
<dbReference type="EC" id="2.7.6.5" evidence="6"/>
<dbReference type="SUPFAM" id="SSF55021">
    <property type="entry name" value="ACT-like"/>
    <property type="match status" value="1"/>
</dbReference>
<evidence type="ECO:0000313" key="6">
    <source>
        <dbReference type="EMBL" id="ALA60000.1"/>
    </source>
</evidence>
<dbReference type="GO" id="GO:0015969">
    <property type="term" value="P:guanosine tetraphosphate metabolic process"/>
    <property type="evidence" value="ECO:0007669"/>
    <property type="project" value="InterPro"/>
</dbReference>
<dbReference type="CDD" id="cd04876">
    <property type="entry name" value="ACT_RelA-SpoT"/>
    <property type="match status" value="1"/>
</dbReference>
<dbReference type="InterPro" id="IPR007685">
    <property type="entry name" value="RelA_SpoT"/>
</dbReference>
<gene>
    <name evidence="6" type="primary">relA</name>
    <name evidence="6" type="ORF">NITMOv2_3608</name>
</gene>
<dbReference type="GO" id="GO:0015949">
    <property type="term" value="P:nucleobase-containing small molecule interconversion"/>
    <property type="evidence" value="ECO:0007669"/>
    <property type="project" value="UniProtKB-ARBA"/>
</dbReference>
<evidence type="ECO:0000256" key="2">
    <source>
        <dbReference type="SAM" id="MobiDB-lite"/>
    </source>
</evidence>
<comment type="function">
    <text evidence="1">In eubacteria ppGpp (guanosine 3'-diphosphate 5'-diphosphate) is a mediator of the stringent response that coordinates a variety of cellular activities in response to changes in nutritional abundance.</text>
</comment>
<dbReference type="Gene3D" id="3.30.460.10">
    <property type="entry name" value="Beta Polymerase, domain 2"/>
    <property type="match status" value="1"/>
</dbReference>
<name>A0A0K2GGB9_NITMO</name>
<dbReference type="Gene3D" id="1.10.3210.10">
    <property type="entry name" value="Hypothetical protein af1432"/>
    <property type="match status" value="1"/>
</dbReference>
<dbReference type="Pfam" id="PF19296">
    <property type="entry name" value="RelA_AH_RIS"/>
    <property type="match status" value="1"/>
</dbReference>
<dbReference type="FunFam" id="1.10.3210.10:FF:000001">
    <property type="entry name" value="GTP pyrophosphokinase RelA"/>
    <property type="match status" value="1"/>
</dbReference>
<dbReference type="CDD" id="cd00077">
    <property type="entry name" value="HDc"/>
    <property type="match status" value="1"/>
</dbReference>
<evidence type="ECO:0000256" key="1">
    <source>
        <dbReference type="RuleBase" id="RU003847"/>
    </source>
</evidence>
<dbReference type="EMBL" id="CP011801">
    <property type="protein sequence ID" value="ALA60000.1"/>
    <property type="molecule type" value="Genomic_DNA"/>
</dbReference>
<dbReference type="InterPro" id="IPR004811">
    <property type="entry name" value="RelA/Spo_fam"/>
</dbReference>
<dbReference type="CDD" id="cd01668">
    <property type="entry name" value="TGS_RSH"/>
    <property type="match status" value="1"/>
</dbReference>
<feature type="domain" description="TGS" evidence="5">
    <location>
        <begin position="390"/>
        <end position="451"/>
    </location>
</feature>
<dbReference type="SMART" id="SM00954">
    <property type="entry name" value="RelA_SpoT"/>
    <property type="match status" value="1"/>
</dbReference>
<feature type="region of interest" description="Disordered" evidence="2">
    <location>
        <begin position="551"/>
        <end position="574"/>
    </location>
</feature>
<dbReference type="InterPro" id="IPR045600">
    <property type="entry name" value="RelA/SpoT_AH_RIS"/>
</dbReference>
<dbReference type="PROSITE" id="PS51880">
    <property type="entry name" value="TGS"/>
    <property type="match status" value="1"/>
</dbReference>
<dbReference type="STRING" id="42253.NITMOv2_3608"/>
<feature type="domain" description="ACT" evidence="3">
    <location>
        <begin position="647"/>
        <end position="721"/>
    </location>
</feature>
<dbReference type="PATRIC" id="fig|42253.5.peg.3559"/>
<dbReference type="OrthoDB" id="9805041at2"/>
<dbReference type="PANTHER" id="PTHR21262:SF36">
    <property type="entry name" value="BIFUNCTIONAL (P)PPGPP SYNTHASE_HYDROLASE SPOT"/>
    <property type="match status" value="1"/>
</dbReference>
<sequence length="726" mass="81441">MVYETVTDIEQLLGRIKTYQPEADLGLVRKAYEFSAKAHEGQTRRSGEPYVKHPVAVAGVLTSLKTDVTAVVAGLLHDTLEDTVATADELEREFGKEVVHLVDGVTKIGKITFKSSEEKQAENFRKMVLSMADDIRVVIIKLADRLHNMRTLEHLNETKRQEIAQETLEIYAPLANRIGIGWVKNELEDLCLKHLKPDVYETLRVRVAKRDEDRQQYIQEVSSLVEKAMAEAGLPGKVYGRPKHLYGIYQKMNKQSISFEEVYDLTALRIITDTKMNCYALLGVIHSLWRPVPGRFKDYIAIPKSNLYQSLHTTVVGPKGEHVEFQIRTEDMHRVAEYGIAAHWKYKEQGRIEDKDSKTFGWLRQFIEWQQDLPDNRQFMDSVKLELFHDVVYVFTPKGTVKELPKGSTPVDFAYAIHTEVGDHCVGAKVNGKIVPLKHQLTSGDTVEILTSPNQTPHKDWLKFVRTSRAKTKIKHWIKAEEQKRSVEIGRRLLESELRRHGLAPAQVLKSDQLLEVAKQAGFDSPDELAAAVGFGHVATAQIVGKLVAPSPGGTSAPAEPSVPAKVPSAKTDEKGVRVKGARDLLMQLSRCCNPVPGDRIIGYITRGRGLTIHAVDCPNLEALDYDRARLVEVEWDTATPSQHAVKIAVIAVDKTGVLANVSSAIAECHANISRAEIMTREDRKAELDFVIEIADTGHLNRVLKAVERVDGVITARRIRSWQEKS</sequence>
<dbReference type="InterPro" id="IPR033655">
    <property type="entry name" value="TGS_RelA/SpoT"/>
</dbReference>
<dbReference type="GO" id="GO:0005886">
    <property type="term" value="C:plasma membrane"/>
    <property type="evidence" value="ECO:0007669"/>
    <property type="project" value="TreeGrafter"/>
</dbReference>
<dbReference type="NCBIfam" id="TIGR00691">
    <property type="entry name" value="spoT_relA"/>
    <property type="match status" value="1"/>
</dbReference>
<dbReference type="InterPro" id="IPR012676">
    <property type="entry name" value="TGS-like"/>
</dbReference>
<dbReference type="Proteomes" id="UP000069205">
    <property type="component" value="Chromosome"/>
</dbReference>
<dbReference type="InterPro" id="IPR003607">
    <property type="entry name" value="HD/PDEase_dom"/>
</dbReference>
<dbReference type="Pfam" id="PF13291">
    <property type="entry name" value="ACT_4"/>
    <property type="match status" value="1"/>
</dbReference>
<dbReference type="GO" id="GO:0042594">
    <property type="term" value="P:response to starvation"/>
    <property type="evidence" value="ECO:0007669"/>
    <property type="project" value="TreeGrafter"/>
</dbReference>
<dbReference type="CDD" id="cd05399">
    <property type="entry name" value="NT_Rel-Spo_like"/>
    <property type="match status" value="1"/>
</dbReference>
<reference evidence="6 7" key="1">
    <citation type="journal article" date="2015" name="Proc. Natl. Acad. Sci. U.S.A.">
        <title>Expanded metabolic versatility of ubiquitous nitrite-oxidizing bacteria from the genus Nitrospira.</title>
        <authorList>
            <person name="Koch H."/>
            <person name="Lucker S."/>
            <person name="Albertsen M."/>
            <person name="Kitzinger K."/>
            <person name="Herbold C."/>
            <person name="Spieck E."/>
            <person name="Nielsen P.H."/>
            <person name="Wagner M."/>
            <person name="Daims H."/>
        </authorList>
    </citation>
    <scope>NUCLEOTIDE SEQUENCE [LARGE SCALE GENOMIC DNA]</scope>
    <source>
        <strain evidence="6 7">NSP M-1</strain>
    </source>
</reference>
<evidence type="ECO:0000259" key="4">
    <source>
        <dbReference type="PROSITE" id="PS51831"/>
    </source>
</evidence>
<keyword evidence="6" id="KW-0418">Kinase</keyword>
<dbReference type="SUPFAM" id="SSF109604">
    <property type="entry name" value="HD-domain/PDEase-like"/>
    <property type="match status" value="1"/>
</dbReference>
<dbReference type="Pfam" id="PF04607">
    <property type="entry name" value="RelA_SpoT"/>
    <property type="match status" value="1"/>
</dbReference>
<evidence type="ECO:0000313" key="7">
    <source>
        <dbReference type="Proteomes" id="UP000069205"/>
    </source>
</evidence>
<dbReference type="KEGG" id="nmv:NITMOv2_3608"/>
<dbReference type="InterPro" id="IPR002912">
    <property type="entry name" value="ACT_dom"/>
</dbReference>
<evidence type="ECO:0000259" key="5">
    <source>
        <dbReference type="PROSITE" id="PS51880"/>
    </source>
</evidence>
<dbReference type="PANTHER" id="PTHR21262">
    <property type="entry name" value="GUANOSINE-3',5'-BIS DIPHOSPHATE 3'-PYROPHOSPHOHYDROLASE"/>
    <property type="match status" value="1"/>
</dbReference>
<dbReference type="AlphaFoldDB" id="A0A0K2GGB9"/>